<protein>
    <recommendedName>
        <fullName evidence="6">Thyroglobulin type-1 domain-containing protein</fullName>
    </recommendedName>
</protein>
<feature type="domain" description="Thyroglobulin type-1" evidence="6">
    <location>
        <begin position="118"/>
        <end position="188"/>
    </location>
</feature>
<evidence type="ECO:0000256" key="2">
    <source>
        <dbReference type="ARBA" id="ARBA00022525"/>
    </source>
</evidence>
<organism evidence="7 8">
    <name type="scientific">Pseudolycoriella hygida</name>
    <dbReference type="NCBI Taxonomy" id="35572"/>
    <lineage>
        <taxon>Eukaryota</taxon>
        <taxon>Metazoa</taxon>
        <taxon>Ecdysozoa</taxon>
        <taxon>Arthropoda</taxon>
        <taxon>Hexapoda</taxon>
        <taxon>Insecta</taxon>
        <taxon>Pterygota</taxon>
        <taxon>Neoptera</taxon>
        <taxon>Endopterygota</taxon>
        <taxon>Diptera</taxon>
        <taxon>Nematocera</taxon>
        <taxon>Sciaroidea</taxon>
        <taxon>Sciaridae</taxon>
        <taxon>Pseudolycoriella</taxon>
    </lineage>
</organism>
<dbReference type="OrthoDB" id="1725934at2759"/>
<dbReference type="Proteomes" id="UP001151699">
    <property type="component" value="Chromosome B"/>
</dbReference>
<evidence type="ECO:0000256" key="4">
    <source>
        <dbReference type="PROSITE-ProRule" id="PRU00500"/>
    </source>
</evidence>
<dbReference type="SUPFAM" id="SSF57610">
    <property type="entry name" value="Thyroglobulin type-1 domain"/>
    <property type="match status" value="1"/>
</dbReference>
<gene>
    <name evidence="7" type="ORF">Bhyg_06258</name>
</gene>
<feature type="chain" id="PRO_5040363936" description="Thyroglobulin type-1 domain-containing protein" evidence="5">
    <location>
        <begin position="21"/>
        <end position="190"/>
    </location>
</feature>
<sequence>MDRLQLILVLFSYCLYLVLCQSSNLVCTKEFCDNYKQMVGCPGLHIACVAQNSTHSGTILRSATPCSCCETCLEHLREGEYCTIGWPGSPVPTSVCGPGLKCQLTSKDEHPICEKINDTECYKQQIAFDEANKNASFEELMGRPSCDGEGYFNPLKCNEEICYCLDKDGNRIFGEIAYSEYANLTMNCGK</sequence>
<dbReference type="GO" id="GO:0005576">
    <property type="term" value="C:extracellular region"/>
    <property type="evidence" value="ECO:0007669"/>
    <property type="project" value="UniProtKB-SubCell"/>
</dbReference>
<dbReference type="Gene3D" id="4.10.800.10">
    <property type="entry name" value="Thyroglobulin type-1"/>
    <property type="match status" value="1"/>
</dbReference>
<dbReference type="AlphaFoldDB" id="A0A9Q0S0T4"/>
<accession>A0A9Q0S0T4</accession>
<evidence type="ECO:0000256" key="5">
    <source>
        <dbReference type="SAM" id="SignalP"/>
    </source>
</evidence>
<dbReference type="SUPFAM" id="SSF57184">
    <property type="entry name" value="Growth factor receptor domain"/>
    <property type="match status" value="1"/>
</dbReference>
<keyword evidence="8" id="KW-1185">Reference proteome</keyword>
<evidence type="ECO:0000256" key="1">
    <source>
        <dbReference type="ARBA" id="ARBA00004613"/>
    </source>
</evidence>
<name>A0A9Q0S0T4_9DIPT</name>
<evidence type="ECO:0000313" key="7">
    <source>
        <dbReference type="EMBL" id="KAJ6641322.1"/>
    </source>
</evidence>
<reference evidence="7" key="1">
    <citation type="submission" date="2022-07" db="EMBL/GenBank/DDBJ databases">
        <authorList>
            <person name="Trinca V."/>
            <person name="Uliana J.V.C."/>
            <person name="Torres T.T."/>
            <person name="Ward R.J."/>
            <person name="Monesi N."/>
        </authorList>
    </citation>
    <scope>NUCLEOTIDE SEQUENCE</scope>
    <source>
        <strain evidence="7">HSMRA1968</strain>
        <tissue evidence="7">Whole embryos</tissue>
    </source>
</reference>
<feature type="signal peptide" evidence="5">
    <location>
        <begin position="1"/>
        <end position="20"/>
    </location>
</feature>
<dbReference type="EMBL" id="WJQU01000002">
    <property type="protein sequence ID" value="KAJ6641322.1"/>
    <property type="molecule type" value="Genomic_DNA"/>
</dbReference>
<keyword evidence="5" id="KW-0732">Signal</keyword>
<evidence type="ECO:0000256" key="3">
    <source>
        <dbReference type="ARBA" id="ARBA00023157"/>
    </source>
</evidence>
<dbReference type="InterPro" id="IPR000716">
    <property type="entry name" value="Thyroglobulin_1"/>
</dbReference>
<comment type="subcellular location">
    <subcellularLocation>
        <location evidence="1">Secreted</location>
    </subcellularLocation>
</comment>
<dbReference type="InterPro" id="IPR036857">
    <property type="entry name" value="Thyroglobulin_1_sf"/>
</dbReference>
<comment type="caution">
    <text evidence="4">Lacks conserved residue(s) required for the propagation of feature annotation.</text>
</comment>
<evidence type="ECO:0000259" key="6">
    <source>
        <dbReference type="PROSITE" id="PS51162"/>
    </source>
</evidence>
<evidence type="ECO:0000313" key="8">
    <source>
        <dbReference type="Proteomes" id="UP001151699"/>
    </source>
</evidence>
<dbReference type="Pfam" id="PF00086">
    <property type="entry name" value="Thyroglobulin_1"/>
    <property type="match status" value="1"/>
</dbReference>
<dbReference type="PROSITE" id="PS51162">
    <property type="entry name" value="THYROGLOBULIN_1_2"/>
    <property type="match status" value="1"/>
</dbReference>
<dbReference type="InterPro" id="IPR009030">
    <property type="entry name" value="Growth_fac_rcpt_cys_sf"/>
</dbReference>
<comment type="caution">
    <text evidence="7">The sequence shown here is derived from an EMBL/GenBank/DDBJ whole genome shotgun (WGS) entry which is preliminary data.</text>
</comment>
<keyword evidence="2" id="KW-0964">Secreted</keyword>
<proteinExistence type="predicted"/>
<keyword evidence="3" id="KW-1015">Disulfide bond</keyword>